<keyword evidence="1" id="KW-0479">Metal-binding</keyword>
<dbReference type="PANTHER" id="PTHR46242:SF1">
    <property type="entry name" value="ZINC FINGER CCHC DOMAIN-CONTAINING PROTEIN 9"/>
    <property type="match status" value="1"/>
</dbReference>
<feature type="compositionally biased region" description="Basic residues" evidence="6">
    <location>
        <begin position="291"/>
        <end position="301"/>
    </location>
</feature>
<reference evidence="8 9" key="1">
    <citation type="submission" date="2015-07" db="EMBL/GenBank/DDBJ databases">
        <title>The genome of Dufourea novaeangliae.</title>
        <authorList>
            <person name="Pan H."/>
            <person name="Kapheim K."/>
        </authorList>
    </citation>
    <scope>NUCLEOTIDE SEQUENCE [LARGE SCALE GENOMIC DNA]</scope>
    <source>
        <strain evidence="8">0120121106</strain>
        <tissue evidence="8">Whole body</tissue>
    </source>
</reference>
<evidence type="ECO:0000256" key="6">
    <source>
        <dbReference type="SAM" id="MobiDB-lite"/>
    </source>
</evidence>
<feature type="compositionally biased region" description="Polar residues" evidence="6">
    <location>
        <begin position="306"/>
        <end position="324"/>
    </location>
</feature>
<dbReference type="Proteomes" id="UP000076502">
    <property type="component" value="Unassembled WGS sequence"/>
</dbReference>
<sequence length="611" mass="69787">ICSRQRRVSDQRLAEIETLLGLENVRGKVVTVPVAFGVLDPDKILTNSEKQTGPHDPSVNLVENEEQMNDFARQLNEDLSEAVKERHKRLSDQRRAELETLMALSKMTEKLVTVTRGGRQLDASKRPKEAVRVRHEHEESTETLQNVSAYRLQRKPGVSSCSNMTRYTRAKGSKASNEKIPNEATPWYVMKQQLEENLSKPQERSEKNKTAKELLQDSQDVFYHDVGNVNNDWAQFEENKVVRNNNAEVNKKKKNKTDIFNANEKNVDNVMPKKKLSNSNLIKEKEGTLSKRQKRNMRKQRKDVNKNSSENDTIVTMKSKVSTKNDVDPDSNNDNTINNNKGKNENKENSHETKGLNQKSINKSNNFKSAANKFDRSKFENNKNNRKPAKIRDDKEHKRRKADIGPTKITINGMEIEIVKFDGFPIKKEDADRLRELRQKMIMKGIPKKDMEAAMKLERRKAEKALARIRRCVCFHCRKAGHNLSDCPELGSEQAATGICFKCGSTEHTHFECKVAKPSEFRYATCFICREQGHIAKQCPDNPKGVYPQGGSCKICGDVTHLKKDCPDLIKEKEESTITVNTIADGNIESLEGSTKTTYREDKKPKKIVKF</sequence>
<keyword evidence="9" id="KW-1185">Reference proteome</keyword>
<dbReference type="GO" id="GO:0003676">
    <property type="term" value="F:nucleic acid binding"/>
    <property type="evidence" value="ECO:0007669"/>
    <property type="project" value="InterPro"/>
</dbReference>
<name>A0A154P0C9_DUFNO</name>
<dbReference type="SMART" id="SM00343">
    <property type="entry name" value="ZnF_C2HC"/>
    <property type="match status" value="4"/>
</dbReference>
<keyword evidence="4" id="KW-0862">Zinc</keyword>
<dbReference type="OrthoDB" id="3863715at2759"/>
<feature type="compositionally biased region" description="Basic and acidic residues" evidence="6">
    <location>
        <begin position="342"/>
        <end position="354"/>
    </location>
</feature>
<evidence type="ECO:0000259" key="7">
    <source>
        <dbReference type="PROSITE" id="PS50158"/>
    </source>
</evidence>
<dbReference type="EMBL" id="KQ434787">
    <property type="protein sequence ID" value="KZC05292.1"/>
    <property type="molecule type" value="Genomic_DNA"/>
</dbReference>
<dbReference type="InterPro" id="IPR036875">
    <property type="entry name" value="Znf_CCHC_sf"/>
</dbReference>
<dbReference type="GO" id="GO:0008270">
    <property type="term" value="F:zinc ion binding"/>
    <property type="evidence" value="ECO:0007669"/>
    <property type="project" value="UniProtKB-KW"/>
</dbReference>
<evidence type="ECO:0000313" key="9">
    <source>
        <dbReference type="Proteomes" id="UP000076502"/>
    </source>
</evidence>
<feature type="compositionally biased region" description="Low complexity" evidence="6">
    <location>
        <begin position="359"/>
        <end position="372"/>
    </location>
</feature>
<protein>
    <submittedName>
        <fullName evidence="8">Zinc finger CCHC domain-containing protein 9</fullName>
    </submittedName>
</protein>
<dbReference type="FunFam" id="4.10.60.10:FF:000091">
    <property type="entry name" value="Zinc finger CCHC-type-containing 9"/>
    <property type="match status" value="1"/>
</dbReference>
<evidence type="ECO:0000256" key="5">
    <source>
        <dbReference type="PROSITE-ProRule" id="PRU00047"/>
    </source>
</evidence>
<feature type="region of interest" description="Disordered" evidence="6">
    <location>
        <begin position="244"/>
        <end position="404"/>
    </location>
</feature>
<dbReference type="Pfam" id="PF00098">
    <property type="entry name" value="zf-CCHC"/>
    <property type="match status" value="1"/>
</dbReference>
<evidence type="ECO:0000313" key="8">
    <source>
        <dbReference type="EMBL" id="KZC05292.1"/>
    </source>
</evidence>
<feature type="compositionally biased region" description="Low complexity" evidence="6">
    <location>
        <begin position="332"/>
        <end position="341"/>
    </location>
</feature>
<evidence type="ECO:0000256" key="3">
    <source>
        <dbReference type="ARBA" id="ARBA00022771"/>
    </source>
</evidence>
<feature type="compositionally biased region" description="Basic and acidic residues" evidence="6">
    <location>
        <begin position="122"/>
        <end position="140"/>
    </location>
</feature>
<keyword evidence="2" id="KW-0677">Repeat</keyword>
<dbReference type="InterPro" id="IPR042246">
    <property type="entry name" value="ZCCHC9"/>
</dbReference>
<dbReference type="AlphaFoldDB" id="A0A154P0C9"/>
<accession>A0A154P0C9</accession>
<evidence type="ECO:0000256" key="2">
    <source>
        <dbReference type="ARBA" id="ARBA00022737"/>
    </source>
</evidence>
<dbReference type="PROSITE" id="PS50158">
    <property type="entry name" value="ZF_CCHC"/>
    <property type="match status" value="2"/>
</dbReference>
<dbReference type="GO" id="GO:0005730">
    <property type="term" value="C:nucleolus"/>
    <property type="evidence" value="ECO:0007669"/>
    <property type="project" value="TreeGrafter"/>
</dbReference>
<feature type="region of interest" description="Disordered" evidence="6">
    <location>
        <begin position="118"/>
        <end position="141"/>
    </location>
</feature>
<evidence type="ECO:0000256" key="4">
    <source>
        <dbReference type="ARBA" id="ARBA00022833"/>
    </source>
</evidence>
<dbReference type="InterPro" id="IPR001878">
    <property type="entry name" value="Znf_CCHC"/>
</dbReference>
<dbReference type="Gene3D" id="4.10.60.10">
    <property type="entry name" value="Zinc finger, CCHC-type"/>
    <property type="match status" value="2"/>
</dbReference>
<evidence type="ECO:0000256" key="1">
    <source>
        <dbReference type="ARBA" id="ARBA00022723"/>
    </source>
</evidence>
<dbReference type="STRING" id="178035.A0A154P0C9"/>
<dbReference type="SUPFAM" id="SSF57756">
    <property type="entry name" value="Retrovirus zinc finger-like domains"/>
    <property type="match status" value="2"/>
</dbReference>
<feature type="domain" description="CCHC-type" evidence="7">
    <location>
        <begin position="474"/>
        <end position="489"/>
    </location>
</feature>
<dbReference type="PANTHER" id="PTHR46242">
    <property type="entry name" value="ZINC FINGER CCHC DOMAIN-CONTAINING PROTEIN 9 ZCCHC9"/>
    <property type="match status" value="1"/>
</dbReference>
<proteinExistence type="predicted"/>
<feature type="compositionally biased region" description="Basic and acidic residues" evidence="6">
    <location>
        <begin position="373"/>
        <end position="383"/>
    </location>
</feature>
<keyword evidence="3 5" id="KW-0863">Zinc-finger</keyword>
<feature type="domain" description="CCHC-type" evidence="7">
    <location>
        <begin position="526"/>
        <end position="541"/>
    </location>
</feature>
<organism evidence="8 9">
    <name type="scientific">Dufourea novaeangliae</name>
    <name type="common">Sweat bee</name>
    <dbReference type="NCBI Taxonomy" id="178035"/>
    <lineage>
        <taxon>Eukaryota</taxon>
        <taxon>Metazoa</taxon>
        <taxon>Ecdysozoa</taxon>
        <taxon>Arthropoda</taxon>
        <taxon>Hexapoda</taxon>
        <taxon>Insecta</taxon>
        <taxon>Pterygota</taxon>
        <taxon>Neoptera</taxon>
        <taxon>Endopterygota</taxon>
        <taxon>Hymenoptera</taxon>
        <taxon>Apocrita</taxon>
        <taxon>Aculeata</taxon>
        <taxon>Apoidea</taxon>
        <taxon>Anthophila</taxon>
        <taxon>Halictidae</taxon>
        <taxon>Rophitinae</taxon>
        <taxon>Dufourea</taxon>
    </lineage>
</organism>
<feature type="non-terminal residue" evidence="8">
    <location>
        <position position="1"/>
    </location>
</feature>
<gene>
    <name evidence="8" type="ORF">WN55_05810</name>
</gene>